<dbReference type="InterPro" id="IPR004839">
    <property type="entry name" value="Aminotransferase_I/II_large"/>
</dbReference>
<evidence type="ECO:0000256" key="3">
    <source>
        <dbReference type="ARBA" id="ARBA00011738"/>
    </source>
</evidence>
<evidence type="ECO:0000259" key="11">
    <source>
        <dbReference type="Pfam" id="PF00155"/>
    </source>
</evidence>
<evidence type="ECO:0000313" key="13">
    <source>
        <dbReference type="Proteomes" id="UP000295188"/>
    </source>
</evidence>
<evidence type="ECO:0000256" key="2">
    <source>
        <dbReference type="ARBA" id="ARBA00007970"/>
    </source>
</evidence>
<dbReference type="CDD" id="cd00609">
    <property type="entry name" value="AAT_like"/>
    <property type="match status" value="1"/>
</dbReference>
<dbReference type="GO" id="GO:0030170">
    <property type="term" value="F:pyridoxal phosphate binding"/>
    <property type="evidence" value="ECO:0007669"/>
    <property type="project" value="InterPro"/>
</dbReference>
<evidence type="ECO:0000256" key="4">
    <source>
        <dbReference type="ARBA" id="ARBA00022576"/>
    </source>
</evidence>
<dbReference type="Gene3D" id="3.40.640.10">
    <property type="entry name" value="Type I PLP-dependent aspartate aminotransferase-like (Major domain)"/>
    <property type="match status" value="1"/>
</dbReference>
<name>A0A4R3KBR8_9FIRM</name>
<dbReference type="AlphaFoldDB" id="A0A4R3KBR8"/>
<dbReference type="InterPro" id="IPR015424">
    <property type="entry name" value="PyrdxlP-dep_Trfase"/>
</dbReference>
<dbReference type="EMBL" id="SMAA01000004">
    <property type="protein sequence ID" value="TCS80465.1"/>
    <property type="molecule type" value="Genomic_DNA"/>
</dbReference>
<dbReference type="InterPro" id="IPR015422">
    <property type="entry name" value="PyrdxlP-dep_Trfase_small"/>
</dbReference>
<dbReference type="PANTHER" id="PTHR42885:SF2">
    <property type="entry name" value="HISTIDINOL-PHOSPHATE AMINOTRANSFERASE"/>
    <property type="match status" value="1"/>
</dbReference>
<keyword evidence="5" id="KW-0028">Amino-acid biosynthesis</keyword>
<comment type="cofactor">
    <cofactor evidence="1 10">
        <name>pyridoxal 5'-phosphate</name>
        <dbReference type="ChEBI" id="CHEBI:597326"/>
    </cofactor>
</comment>
<evidence type="ECO:0000256" key="10">
    <source>
        <dbReference type="RuleBase" id="RU003693"/>
    </source>
</evidence>
<dbReference type="RefSeq" id="WP_132547953.1">
    <property type="nucleotide sequence ID" value="NZ_SMAA01000004.1"/>
</dbReference>
<comment type="caution">
    <text evidence="12">The sequence shown here is derived from an EMBL/GenBank/DDBJ whole genome shotgun (WGS) entry which is preliminary data.</text>
</comment>
<dbReference type="PROSITE" id="PS00599">
    <property type="entry name" value="AA_TRANSFER_CLASS_2"/>
    <property type="match status" value="1"/>
</dbReference>
<dbReference type="InterPro" id="IPR001917">
    <property type="entry name" value="Aminotrans_II_pyridoxalP_BS"/>
</dbReference>
<organism evidence="12 13">
    <name type="scientific">Pectinatus cerevisiiphilus</name>
    <dbReference type="NCBI Taxonomy" id="86956"/>
    <lineage>
        <taxon>Bacteria</taxon>
        <taxon>Bacillati</taxon>
        <taxon>Bacillota</taxon>
        <taxon>Negativicutes</taxon>
        <taxon>Selenomonadales</taxon>
        <taxon>Selenomonadaceae</taxon>
        <taxon>Pectinatus</taxon>
    </lineage>
</organism>
<accession>A0A4R3KBR8</accession>
<dbReference type="OrthoDB" id="9813612at2"/>
<keyword evidence="4 12" id="KW-0032">Aminotransferase</keyword>
<evidence type="ECO:0000256" key="1">
    <source>
        <dbReference type="ARBA" id="ARBA00001933"/>
    </source>
</evidence>
<evidence type="ECO:0000256" key="7">
    <source>
        <dbReference type="ARBA" id="ARBA00022898"/>
    </source>
</evidence>
<keyword evidence="7 10" id="KW-0663">Pyridoxal phosphate</keyword>
<gene>
    <name evidence="12" type="ORF">EDC37_10467</name>
</gene>
<dbReference type="SUPFAM" id="SSF53383">
    <property type="entry name" value="PLP-dependent transferases"/>
    <property type="match status" value="1"/>
</dbReference>
<dbReference type="GO" id="GO:0000105">
    <property type="term" value="P:L-histidine biosynthetic process"/>
    <property type="evidence" value="ECO:0007669"/>
    <property type="project" value="UniProtKB-KW"/>
</dbReference>
<dbReference type="GO" id="GO:0004400">
    <property type="term" value="F:histidinol-phosphate transaminase activity"/>
    <property type="evidence" value="ECO:0007669"/>
    <property type="project" value="InterPro"/>
</dbReference>
<evidence type="ECO:0000256" key="5">
    <source>
        <dbReference type="ARBA" id="ARBA00022605"/>
    </source>
</evidence>
<dbReference type="Proteomes" id="UP000295188">
    <property type="component" value="Unassembled WGS sequence"/>
</dbReference>
<keyword evidence="8" id="KW-0368">Histidine biosynthesis</keyword>
<dbReference type="PANTHER" id="PTHR42885">
    <property type="entry name" value="HISTIDINOL-PHOSPHATE AMINOTRANSFERASE-RELATED"/>
    <property type="match status" value="1"/>
</dbReference>
<dbReference type="InterPro" id="IPR015421">
    <property type="entry name" value="PyrdxlP-dep_Trfase_major"/>
</dbReference>
<feature type="domain" description="Aminotransferase class I/classII large" evidence="11">
    <location>
        <begin position="26"/>
        <end position="342"/>
    </location>
</feature>
<comment type="pathway">
    <text evidence="9">Amino-acid biosynthesis.</text>
</comment>
<evidence type="ECO:0000256" key="9">
    <source>
        <dbReference type="ARBA" id="ARBA00029440"/>
    </source>
</evidence>
<reference evidence="12 13" key="1">
    <citation type="submission" date="2019-03" db="EMBL/GenBank/DDBJ databases">
        <title>Genomic Encyclopedia of Type Strains, Phase IV (KMG-IV): sequencing the most valuable type-strain genomes for metagenomic binning, comparative biology and taxonomic classification.</title>
        <authorList>
            <person name="Goeker M."/>
        </authorList>
    </citation>
    <scope>NUCLEOTIDE SEQUENCE [LARGE SCALE GENOMIC DNA]</scope>
    <source>
        <strain evidence="12 13">DSM 20467</strain>
    </source>
</reference>
<comment type="similarity">
    <text evidence="2">Belongs to the class-II pyridoxal-phosphate-dependent aminotransferase family. Histidinol-phosphate aminotransferase subfamily.</text>
</comment>
<dbReference type="Gene3D" id="3.90.1150.10">
    <property type="entry name" value="Aspartate Aminotransferase, domain 1"/>
    <property type="match status" value="1"/>
</dbReference>
<keyword evidence="6 12" id="KW-0808">Transferase</keyword>
<dbReference type="NCBIfam" id="TIGR01141">
    <property type="entry name" value="hisC"/>
    <property type="match status" value="1"/>
</dbReference>
<evidence type="ECO:0000256" key="6">
    <source>
        <dbReference type="ARBA" id="ARBA00022679"/>
    </source>
</evidence>
<proteinExistence type="inferred from homology"/>
<protein>
    <submittedName>
        <fullName evidence="12">Histidinol-phosphate aminotransferase</fullName>
    </submittedName>
</protein>
<comment type="subunit">
    <text evidence="3">Homodimer.</text>
</comment>
<dbReference type="InterPro" id="IPR005861">
    <property type="entry name" value="HisP_aminotrans"/>
</dbReference>
<evidence type="ECO:0000256" key="8">
    <source>
        <dbReference type="ARBA" id="ARBA00023102"/>
    </source>
</evidence>
<keyword evidence="13" id="KW-1185">Reference proteome</keyword>
<sequence length="355" mass="40614">MLKYRAEIKKLPTYDVIERDWNIKINANECNMNLPPIVEERVMGRLSRLAFNRYPNTETESLAEQLAAAYHVQRRNILLANGSSEILEKMFFCFGGRNHKIVYPQPSFSMYKIYAELSNSISIPFDLDENYCLDAEKFVATVNDNKAHLAVICAPNNPTGTHIPLADIEYIAKNINCAFVVDEAYIEFDGRSAMEIWHKYPHMIIARTFSKAYGLAGARVGYMIADEKITEITGKVFMPYHLNILSAVTADIVYQMRHEYEPRIAMMRSERDRIAEQLKKMSVIQVYPSATNFVLMKYDKAVGLNEYLANIGIGVRSFGDAPRLKNCIRVSAGLREENDTFMKAVKDFVETHTEE</sequence>
<dbReference type="Pfam" id="PF00155">
    <property type="entry name" value="Aminotran_1_2"/>
    <property type="match status" value="1"/>
</dbReference>
<evidence type="ECO:0000313" key="12">
    <source>
        <dbReference type="EMBL" id="TCS80465.1"/>
    </source>
</evidence>